<organism evidence="8 9">
    <name type="scientific">Acanthoscelides obtectus</name>
    <name type="common">Bean weevil</name>
    <name type="synonym">Bruchus obtectus</name>
    <dbReference type="NCBI Taxonomy" id="200917"/>
    <lineage>
        <taxon>Eukaryota</taxon>
        <taxon>Metazoa</taxon>
        <taxon>Ecdysozoa</taxon>
        <taxon>Arthropoda</taxon>
        <taxon>Hexapoda</taxon>
        <taxon>Insecta</taxon>
        <taxon>Pterygota</taxon>
        <taxon>Neoptera</taxon>
        <taxon>Endopterygota</taxon>
        <taxon>Coleoptera</taxon>
        <taxon>Polyphaga</taxon>
        <taxon>Cucujiformia</taxon>
        <taxon>Chrysomeloidea</taxon>
        <taxon>Chrysomelidae</taxon>
        <taxon>Bruchinae</taxon>
        <taxon>Bruchini</taxon>
        <taxon>Acanthoscelides</taxon>
    </lineage>
</organism>
<proteinExistence type="inferred from homology"/>
<evidence type="ECO:0000256" key="1">
    <source>
        <dbReference type="ARBA" id="ARBA00005964"/>
    </source>
</evidence>
<name>A0A9P0PX72_ACAOB</name>
<keyword evidence="4" id="KW-1015">Disulfide bond</keyword>
<dbReference type="Gene3D" id="3.40.50.1820">
    <property type="entry name" value="alpha/beta hydrolase"/>
    <property type="match status" value="1"/>
</dbReference>
<evidence type="ECO:0000313" key="9">
    <source>
        <dbReference type="Proteomes" id="UP001152888"/>
    </source>
</evidence>
<dbReference type="PROSITE" id="PS00122">
    <property type="entry name" value="CARBOXYLESTERASE_B_1"/>
    <property type="match status" value="1"/>
</dbReference>
<reference evidence="8" key="1">
    <citation type="submission" date="2022-03" db="EMBL/GenBank/DDBJ databases">
        <authorList>
            <person name="Sayadi A."/>
        </authorList>
    </citation>
    <scope>NUCLEOTIDE SEQUENCE</scope>
</reference>
<dbReference type="PROSITE" id="PS00941">
    <property type="entry name" value="CARBOXYLESTERASE_B_2"/>
    <property type="match status" value="1"/>
</dbReference>
<feature type="signal peptide" evidence="6">
    <location>
        <begin position="1"/>
        <end position="16"/>
    </location>
</feature>
<evidence type="ECO:0000256" key="4">
    <source>
        <dbReference type="ARBA" id="ARBA00023157"/>
    </source>
</evidence>
<dbReference type="OrthoDB" id="6846267at2759"/>
<dbReference type="InterPro" id="IPR002018">
    <property type="entry name" value="CarbesteraseB"/>
</dbReference>
<keyword evidence="3 6" id="KW-0378">Hydrolase</keyword>
<keyword evidence="2" id="KW-0719">Serine esterase</keyword>
<feature type="domain" description="Carboxylesterase type B" evidence="7">
    <location>
        <begin position="24"/>
        <end position="513"/>
    </location>
</feature>
<evidence type="ECO:0000313" key="8">
    <source>
        <dbReference type="EMBL" id="CAH2002361.1"/>
    </source>
</evidence>
<dbReference type="InterPro" id="IPR029058">
    <property type="entry name" value="AB_hydrolase_fold"/>
</dbReference>
<dbReference type="EMBL" id="CAKOFQ010007491">
    <property type="protein sequence ID" value="CAH2002361.1"/>
    <property type="molecule type" value="Genomic_DNA"/>
</dbReference>
<comment type="caution">
    <text evidence="8">The sequence shown here is derived from an EMBL/GenBank/DDBJ whole genome shotgun (WGS) entry which is preliminary data.</text>
</comment>
<keyword evidence="9" id="KW-1185">Reference proteome</keyword>
<evidence type="ECO:0000256" key="3">
    <source>
        <dbReference type="ARBA" id="ARBA00022801"/>
    </source>
</evidence>
<dbReference type="InterPro" id="IPR019826">
    <property type="entry name" value="Carboxylesterase_B_AS"/>
</dbReference>
<dbReference type="InterPro" id="IPR019819">
    <property type="entry name" value="Carboxylesterase_B_CS"/>
</dbReference>
<dbReference type="PANTHER" id="PTHR43142">
    <property type="entry name" value="CARBOXYLIC ESTER HYDROLASE"/>
    <property type="match status" value="1"/>
</dbReference>
<dbReference type="AlphaFoldDB" id="A0A9P0PX72"/>
<evidence type="ECO:0000256" key="6">
    <source>
        <dbReference type="RuleBase" id="RU361235"/>
    </source>
</evidence>
<comment type="similarity">
    <text evidence="1 6">Belongs to the type-B carboxylesterase/lipase family.</text>
</comment>
<dbReference type="EC" id="3.1.1.-" evidence="6"/>
<protein>
    <recommendedName>
        <fullName evidence="6">Carboxylic ester hydrolase</fullName>
        <ecNumber evidence="6">3.1.1.-</ecNumber>
    </recommendedName>
</protein>
<feature type="chain" id="PRO_5040545134" description="Carboxylic ester hydrolase" evidence="6">
    <location>
        <begin position="17"/>
        <end position="546"/>
    </location>
</feature>
<dbReference type="GO" id="GO:0052689">
    <property type="term" value="F:carboxylic ester hydrolase activity"/>
    <property type="evidence" value="ECO:0007669"/>
    <property type="project" value="UniProtKB-KW"/>
</dbReference>
<accession>A0A9P0PX72</accession>
<dbReference type="Proteomes" id="UP001152888">
    <property type="component" value="Unassembled WGS sequence"/>
</dbReference>
<evidence type="ECO:0000256" key="5">
    <source>
        <dbReference type="ARBA" id="ARBA00023180"/>
    </source>
</evidence>
<evidence type="ECO:0000259" key="7">
    <source>
        <dbReference type="Pfam" id="PF00135"/>
    </source>
</evidence>
<dbReference type="Pfam" id="PF00135">
    <property type="entry name" value="COesterase"/>
    <property type="match status" value="1"/>
</dbReference>
<sequence>MLRACVLYLCFVGIKCLVTTVNDHPQVETKLGKVEGTWRTSFNGRKYAAFEGIPYAKPPIGDLRFEEPQPMESWSGVWNATRIYVCPQATSNFQVTGDEDCLFINVYVPKTGNGKLLDVVAHIHAGAFMAGFAQELIGDKYVMDKDLVIVSFNYRLGALGFLSTGDEVVPGNNGLKDQVLALKWIQENIAAFGGNPKSVTLTGLSAGAASVHFHYFSSYSKGLFHRGWSASGTALGRWALQEEPLKAAKRLAENVGCDFEETEKMVKCLKTRPASLLVEKTSRSLYSFEQLPCCPFSPVIEKRGKEPFLADHPYNLLKQGKVYDVPWIAAITKDDGLVLSAIFLAKIDEVNEKWNEIAGPHILDYHNAAPQIFDEIKKHYDHDRDGTLNFDELTKLSTEAPLLVPMQTSVGLQSKVTKSPIFVYHFNYEGVNSIKELLRLPKEVKGVFHGDDMIYFLGAAISKPLSDEDIKVKDDCLDILYAYASKGVPSINNTKWEPVKKNFVYYDINGPDDIQKRVETDFHTKKFWDGLGLLENNTLISKKDEL</sequence>
<gene>
    <name evidence="8" type="ORF">ACAOBT_LOCUS26744</name>
</gene>
<evidence type="ECO:0000256" key="2">
    <source>
        <dbReference type="ARBA" id="ARBA00022487"/>
    </source>
</evidence>
<dbReference type="PROSITE" id="PS00018">
    <property type="entry name" value="EF_HAND_1"/>
    <property type="match status" value="1"/>
</dbReference>
<dbReference type="InterPro" id="IPR018247">
    <property type="entry name" value="EF_Hand_1_Ca_BS"/>
</dbReference>
<dbReference type="SUPFAM" id="SSF53474">
    <property type="entry name" value="alpha/beta-Hydrolases"/>
    <property type="match status" value="1"/>
</dbReference>
<dbReference type="PANTHER" id="PTHR43142:SF1">
    <property type="entry name" value="CARBOXYLIC ESTER HYDROLASE"/>
    <property type="match status" value="1"/>
</dbReference>
<keyword evidence="5" id="KW-0325">Glycoprotein</keyword>
<keyword evidence="6" id="KW-0732">Signal</keyword>